<evidence type="ECO:0000313" key="7">
    <source>
        <dbReference type="Proteomes" id="UP000434475"/>
    </source>
</evidence>
<dbReference type="AlphaFoldDB" id="A0A6I2R471"/>
<dbReference type="GO" id="GO:0008745">
    <property type="term" value="F:N-acetylmuramoyl-L-alanine amidase activity"/>
    <property type="evidence" value="ECO:0007669"/>
    <property type="project" value="UniProtKB-EC"/>
</dbReference>
<proteinExistence type="predicted"/>
<dbReference type="EMBL" id="WKPR01000015">
    <property type="protein sequence ID" value="MSB20689.1"/>
    <property type="molecule type" value="Genomic_DNA"/>
</dbReference>
<reference evidence="6 7" key="1">
    <citation type="journal article" date="2019" name="Nat. Med.">
        <title>A library of human gut bacterial isolates paired with longitudinal multiomics data enables mechanistic microbiome research.</title>
        <authorList>
            <person name="Poyet M."/>
            <person name="Groussin M."/>
            <person name="Gibbons S.M."/>
            <person name="Avila-Pacheco J."/>
            <person name="Jiang X."/>
            <person name="Kearney S.M."/>
            <person name="Perrotta A.R."/>
            <person name="Berdy B."/>
            <person name="Zhao S."/>
            <person name="Lieberman T.D."/>
            <person name="Swanson P.K."/>
            <person name="Smith M."/>
            <person name="Roesemann S."/>
            <person name="Alexander J.E."/>
            <person name="Rich S.A."/>
            <person name="Livny J."/>
            <person name="Vlamakis H."/>
            <person name="Clish C."/>
            <person name="Bullock K."/>
            <person name="Deik A."/>
            <person name="Scott J."/>
            <person name="Pierce K.A."/>
            <person name="Xavier R.J."/>
            <person name="Alm E.J."/>
        </authorList>
    </citation>
    <scope>NUCLEOTIDE SEQUENCE [LARGE SCALE GENOMIC DNA]</scope>
    <source>
        <strain evidence="6 7">BIOML-A2</strain>
    </source>
</reference>
<organism evidence="6 7">
    <name type="scientific">Flavonifractor plautii</name>
    <name type="common">Fusobacterium plautii</name>
    <dbReference type="NCBI Taxonomy" id="292800"/>
    <lineage>
        <taxon>Bacteria</taxon>
        <taxon>Bacillati</taxon>
        <taxon>Bacillota</taxon>
        <taxon>Clostridia</taxon>
        <taxon>Eubacteriales</taxon>
        <taxon>Oscillospiraceae</taxon>
        <taxon>Flavonifractor</taxon>
    </lineage>
</organism>
<dbReference type="Gene3D" id="3.40.80.10">
    <property type="entry name" value="Peptidoglycan recognition protein-like"/>
    <property type="match status" value="1"/>
</dbReference>
<keyword evidence="3" id="KW-0378">Hydrolase</keyword>
<evidence type="ECO:0000313" key="6">
    <source>
        <dbReference type="EMBL" id="MSB20689.1"/>
    </source>
</evidence>
<dbReference type="Proteomes" id="UP000434475">
    <property type="component" value="Unassembled WGS sequence"/>
</dbReference>
<keyword evidence="4" id="KW-0961">Cell wall biogenesis/degradation</keyword>
<sequence length="274" mass="29438">MKLVQSILTKNDCYKSGRKITVKGLMLHSVGCPQSNASVFVKNWNRSDLEACVHGFIDGNTGTVYQTLPWNHRGWHAGGAANNTHIGVEMCEPACIKYTSGANFTCSDLTTAKAVAKRTYEAAVELFASLCKQYGLDPMKDGVIISHREGCARGLASNHGDPEHLWNQLGTGYTMNGFRKAVQADMKGGGVTTTPNAEKPTTGGTGATVKPYLVRVTIPDLYIRKGPGTNYGKNGFIKPGVYTIVEERTGAGASKWGKLKSGAGWISLDYAKKA</sequence>
<protein>
    <recommendedName>
        <fullName evidence="2">N-acetylmuramoyl-L-alanine amidase</fullName>
        <ecNumber evidence="2">3.5.1.28</ecNumber>
    </recommendedName>
</protein>
<dbReference type="RefSeq" id="WP_009257820.1">
    <property type="nucleotide sequence ID" value="NZ_BAABZG010000001.1"/>
</dbReference>
<dbReference type="Pfam" id="PF01510">
    <property type="entry name" value="Amidase_2"/>
    <property type="match status" value="1"/>
</dbReference>
<dbReference type="SUPFAM" id="SSF55846">
    <property type="entry name" value="N-acetylmuramoyl-L-alanine amidase-like"/>
    <property type="match status" value="1"/>
</dbReference>
<comment type="caution">
    <text evidence="6">The sequence shown here is derived from an EMBL/GenBank/DDBJ whole genome shotgun (WGS) entry which is preliminary data.</text>
</comment>
<dbReference type="SMART" id="SM00644">
    <property type="entry name" value="Ami_2"/>
    <property type="match status" value="1"/>
</dbReference>
<dbReference type="GO" id="GO:0071555">
    <property type="term" value="P:cell wall organization"/>
    <property type="evidence" value="ECO:0007669"/>
    <property type="project" value="UniProtKB-KW"/>
</dbReference>
<dbReference type="GO" id="GO:0009253">
    <property type="term" value="P:peptidoglycan catabolic process"/>
    <property type="evidence" value="ECO:0007669"/>
    <property type="project" value="InterPro"/>
</dbReference>
<dbReference type="InterPro" id="IPR051206">
    <property type="entry name" value="NAMLAA_amidase_2"/>
</dbReference>
<evidence type="ECO:0000256" key="2">
    <source>
        <dbReference type="ARBA" id="ARBA00011901"/>
    </source>
</evidence>
<dbReference type="GO" id="GO:0009254">
    <property type="term" value="P:peptidoglycan turnover"/>
    <property type="evidence" value="ECO:0007669"/>
    <property type="project" value="TreeGrafter"/>
</dbReference>
<dbReference type="CDD" id="cd06583">
    <property type="entry name" value="PGRP"/>
    <property type="match status" value="1"/>
</dbReference>
<name>A0A6I2R471_FLAPL</name>
<accession>A0A6I2R471</accession>
<dbReference type="InterPro" id="IPR036505">
    <property type="entry name" value="Amidase/PGRP_sf"/>
</dbReference>
<evidence type="ECO:0000256" key="1">
    <source>
        <dbReference type="ARBA" id="ARBA00001561"/>
    </source>
</evidence>
<evidence type="ECO:0000256" key="3">
    <source>
        <dbReference type="ARBA" id="ARBA00022801"/>
    </source>
</evidence>
<feature type="domain" description="N-acetylmuramoyl-L-alanine amidase" evidence="5">
    <location>
        <begin position="11"/>
        <end position="163"/>
    </location>
</feature>
<evidence type="ECO:0000256" key="4">
    <source>
        <dbReference type="ARBA" id="ARBA00023316"/>
    </source>
</evidence>
<dbReference type="InterPro" id="IPR002502">
    <property type="entry name" value="Amidase_domain"/>
</dbReference>
<evidence type="ECO:0000259" key="5">
    <source>
        <dbReference type="SMART" id="SM00644"/>
    </source>
</evidence>
<comment type="catalytic activity">
    <reaction evidence="1">
        <text>Hydrolyzes the link between N-acetylmuramoyl residues and L-amino acid residues in certain cell-wall glycopeptides.</text>
        <dbReference type="EC" id="3.5.1.28"/>
    </reaction>
</comment>
<dbReference type="PANTHER" id="PTHR30417:SF1">
    <property type="entry name" value="N-ACETYLMURAMOYL-L-ALANINE AMIDASE AMID"/>
    <property type="match status" value="1"/>
</dbReference>
<gene>
    <name evidence="6" type="ORF">GKE97_14335</name>
</gene>
<dbReference type="PANTHER" id="PTHR30417">
    <property type="entry name" value="N-ACETYLMURAMOYL-L-ALANINE AMIDASE AMID"/>
    <property type="match status" value="1"/>
</dbReference>
<dbReference type="EC" id="3.5.1.28" evidence="2"/>